<dbReference type="InterPro" id="IPR000601">
    <property type="entry name" value="PKD_dom"/>
</dbReference>
<evidence type="ECO:0000256" key="7">
    <source>
        <dbReference type="SAM" id="SignalP"/>
    </source>
</evidence>
<dbReference type="PANTHER" id="PTHR46730">
    <property type="entry name" value="POLYCYSTIN-1"/>
    <property type="match status" value="1"/>
</dbReference>
<dbReference type="SMART" id="SM00089">
    <property type="entry name" value="PKD"/>
    <property type="match status" value="12"/>
</dbReference>
<comment type="caution">
    <text evidence="9">The sequence shown here is derived from an EMBL/GenBank/DDBJ whole genome shotgun (WGS) entry which is preliminary data.</text>
</comment>
<feature type="compositionally biased region" description="Polar residues" evidence="6">
    <location>
        <begin position="624"/>
        <end position="633"/>
    </location>
</feature>
<gene>
    <name evidence="9" type="ORF">QWY31_04580</name>
</gene>
<feature type="domain" description="PKD" evidence="8">
    <location>
        <begin position="1351"/>
        <end position="1388"/>
    </location>
</feature>
<evidence type="ECO:0000256" key="1">
    <source>
        <dbReference type="ARBA" id="ARBA00004141"/>
    </source>
</evidence>
<dbReference type="InterPro" id="IPR035986">
    <property type="entry name" value="PKD_dom_sf"/>
</dbReference>
<feature type="domain" description="PKD" evidence="8">
    <location>
        <begin position="441"/>
        <end position="491"/>
    </location>
</feature>
<dbReference type="Gene3D" id="2.60.40.10">
    <property type="entry name" value="Immunoglobulins"/>
    <property type="match status" value="11"/>
</dbReference>
<feature type="domain" description="PKD" evidence="8">
    <location>
        <begin position="1674"/>
        <end position="1737"/>
    </location>
</feature>
<dbReference type="Pfam" id="PF18962">
    <property type="entry name" value="Por_Secre_tail"/>
    <property type="match status" value="1"/>
</dbReference>
<organism evidence="9 10">
    <name type="scientific">Shiella aurantiaca</name>
    <dbReference type="NCBI Taxonomy" id="3058365"/>
    <lineage>
        <taxon>Bacteria</taxon>
        <taxon>Pseudomonadati</taxon>
        <taxon>Bacteroidota</taxon>
        <taxon>Cytophagia</taxon>
        <taxon>Cytophagales</taxon>
        <taxon>Shiellaceae</taxon>
        <taxon>Shiella</taxon>
    </lineage>
</organism>
<dbReference type="InterPro" id="IPR022409">
    <property type="entry name" value="PKD/Chitinase_dom"/>
</dbReference>
<feature type="signal peptide" evidence="7">
    <location>
        <begin position="1"/>
        <end position="25"/>
    </location>
</feature>
<evidence type="ECO:0000256" key="2">
    <source>
        <dbReference type="ARBA" id="ARBA00022692"/>
    </source>
</evidence>
<sequence>MRCNAKYIEIIFLALLLAFPLSAKAQLSPADSLCVGAFISLNQPADFGDVAWDFCEGDLSIMPSSSLLSSSVASNAREIRLINEQGVNYALIITNNNTLLSLRLNADLTGINQILNLGNPDGMLDAPWGMDVIKEGDTWLAFVGNYNGSGKLVRLAFTGGLQEVPDADTLSLLNLPTVRNTGVAIFPSTDGSKRLVVTSTLGTIYNIDFGDSFLNSPTENDYTSSGILTNVFGLRIKRLGGKIYGFISTLSGDVQKLTFNENNSVINESLGITFPQAGAVKTFIALDQGVISLLRPNIRTTELLRLEIDPISYQAFGSKVFANQDFPFGISAFDAIKLNGKYIAFGVVYATGNLHRFEFSAPCLADQTSATEANPSITLQNPGNFYFSVTDQTTGAYQADSIFVRFPAEANFTTDFRCIGTPTQFYDSTWVRGAAVSSVLWDFGDPASGAANTSTAFQPSHDFSAPGLYTVRYTVTDACGRESVKEKQIRIFSENDADPDFSIVQPITCSFDSLQFQDESSFLTDEIVAWSWDFGDGNSSKEQNPQHAYIFSGDYTVQLSILLSSGCERSVSKPLTIINGSRIDFSVFQNCEGVAASFTDATVQAGGVTETSRLWNFDDPGSGADNTSTEENPSHTFAQAGIYLVSLEVSNSLGCVNTLTQRVEVFENPVILTAPQRALSNRPFRFRPDEIISKDTVESFMWDFNDNGAGSTEPEPWYTYTQTGAYTPSVQVTTQSGCVGSLTYPLEVMEGLADEDFPVVSYTATDTIDAQESILIAQSTTNYTDLVWDFDEGDLRDSAEIAEVTLLENTLLRQVRDVKLVQEAGIYYAIAVTNNSQLRVFKFADGLGQAPQVFDYGNPNELLLNPWGMDVVKENGKWRGLIANYGVGYGLTYFSFEQGLEQAPQFSQVPHTFASVRLANVALRYFQGDWWAITLGNSGQMEMLNFGGRLYDGVTQPIVHKVFTIVAGGYAFDVQVRNNQLYGAYVLTNGRHYIFRISPELQFSATEVTSKLMGINSLGSGIVAQDAGEWVHVFSDYNTGRIHRLTIPEDLALAKVKYHVLNGQTGIGFFAAMELVKVDSKWQGLGLNFSTGQLYHIQFPNPEDIVPLTSQELAPSVQYNTPGTYYFTLRATDHLGHTAYLTDSVRVRKPPVVNFTADFTCTYFDTFFSSDIVTDGTEIVSYEWDFGDPNLPSNTSAEANPVIRYPNPGIYTVSLTVVDDRGATGFLSQDIRIYPEDAFVPDFSLVSTPCTNNALFFDNSSIGLEEEIRSFRWDFGDPASGAANTSTEENPQHIYQEQGDYLVQLTAIGISGCEVSISKTFTINAAPRVDFTANMACVGLASSFLIDNLAPEAVTINWDFGDQSSANVESPEHVYQASGFYTVRLAVTYENACTFEQLATVFVPAQPVVDFQYEIPCEGSPTTFVDASTSADANIIQRAWYFENSTTPLITSDVQIQHTFSGDGIFSVTLETTTDRGCKSSFTQHVEVAPSPAVSFTWGTACEDNAVLFQETTATGVVSRAWRIGNTVYSEVSEVEHVFAQAGNYLVTLETVSANGCAKSITQTVAVYAQPLPQFEVLQNCAGEDVILQDISTTIDAITSRNWQWLEGQQSAEGEVVGFSIAQAGTYLVMLTVQTNQNCTAAITQSVQVFAPPVVSFRPSVNFGAPPLSVDFTNQSSGENSYRWTFGQGQGESQEVNPQYIFEDLGTYTVRLQAINNAGCEAITEQSIRVVEPLANAAVLALEQLTENGETQLLATLANKGTVVIENPWIDIQVNDELFLREQWQGTLLPNTEVVYPLTFSLANVSAASLQYICVRLGTVWQGYTESDIFDNQACLSFSSDFQIGKIFPNPAGAQIQVPVVIPVADAVQVEIISDKGQIVFSQAFRQTVQGLNAFTIATDAFGNGVYFVRVTFQNKVKQEKIMVLR</sequence>
<proteinExistence type="predicted"/>
<dbReference type="InterPro" id="IPR026444">
    <property type="entry name" value="Secre_tail"/>
</dbReference>
<dbReference type="InterPro" id="IPR013783">
    <property type="entry name" value="Ig-like_fold"/>
</dbReference>
<dbReference type="Proteomes" id="UP001168552">
    <property type="component" value="Unassembled WGS sequence"/>
</dbReference>
<protein>
    <submittedName>
        <fullName evidence="9">PKD domain-containing protein</fullName>
    </submittedName>
</protein>
<dbReference type="SUPFAM" id="SSF49299">
    <property type="entry name" value="PKD domain"/>
    <property type="match status" value="10"/>
</dbReference>
<evidence type="ECO:0000259" key="8">
    <source>
        <dbReference type="PROSITE" id="PS50093"/>
    </source>
</evidence>
<evidence type="ECO:0000256" key="6">
    <source>
        <dbReference type="SAM" id="MobiDB-lite"/>
    </source>
</evidence>
<feature type="domain" description="PKD" evidence="8">
    <location>
        <begin position="1257"/>
        <end position="1323"/>
    </location>
</feature>
<keyword evidence="4" id="KW-1133">Transmembrane helix</keyword>
<evidence type="ECO:0000256" key="3">
    <source>
        <dbReference type="ARBA" id="ARBA00022737"/>
    </source>
</evidence>
<dbReference type="Pfam" id="PF18911">
    <property type="entry name" value="PKD_4"/>
    <property type="match status" value="9"/>
</dbReference>
<accession>A0ABT8F329</accession>
<reference evidence="9" key="1">
    <citation type="submission" date="2023-06" db="EMBL/GenBank/DDBJ databases">
        <title>Cytophagales bacterium Strain LB-30, isolated from soil.</title>
        <authorList>
            <person name="Liu B."/>
        </authorList>
    </citation>
    <scope>NUCLEOTIDE SEQUENCE</scope>
    <source>
        <strain evidence="9">LB-30</strain>
    </source>
</reference>
<dbReference type="PROSITE" id="PS50093">
    <property type="entry name" value="PKD"/>
    <property type="match status" value="10"/>
</dbReference>
<evidence type="ECO:0000256" key="5">
    <source>
        <dbReference type="ARBA" id="ARBA00023136"/>
    </source>
</evidence>
<dbReference type="EMBL" id="JAUHJS010000002">
    <property type="protein sequence ID" value="MDN4164764.1"/>
    <property type="molecule type" value="Genomic_DNA"/>
</dbReference>
<keyword evidence="7" id="KW-0732">Signal</keyword>
<feature type="domain" description="PKD" evidence="8">
    <location>
        <begin position="1423"/>
        <end position="1488"/>
    </location>
</feature>
<feature type="region of interest" description="Disordered" evidence="6">
    <location>
        <begin position="614"/>
        <end position="633"/>
    </location>
</feature>
<feature type="domain" description="PKD" evidence="8">
    <location>
        <begin position="615"/>
        <end position="665"/>
    </location>
</feature>
<feature type="domain" description="PKD" evidence="8">
    <location>
        <begin position="525"/>
        <end position="577"/>
    </location>
</feature>
<dbReference type="NCBIfam" id="TIGR04183">
    <property type="entry name" value="Por_Secre_tail"/>
    <property type="match status" value="1"/>
</dbReference>
<evidence type="ECO:0000313" key="10">
    <source>
        <dbReference type="Proteomes" id="UP001168552"/>
    </source>
</evidence>
<keyword evidence="3" id="KW-0677">Repeat</keyword>
<dbReference type="CDD" id="cd00146">
    <property type="entry name" value="PKD"/>
    <property type="match status" value="8"/>
</dbReference>
<evidence type="ECO:0000256" key="4">
    <source>
        <dbReference type="ARBA" id="ARBA00022989"/>
    </source>
</evidence>
<keyword evidence="10" id="KW-1185">Reference proteome</keyword>
<feature type="domain" description="PKD" evidence="8">
    <location>
        <begin position="699"/>
        <end position="748"/>
    </location>
</feature>
<dbReference type="PANTHER" id="PTHR46730:SF1">
    <property type="entry name" value="PLAT DOMAIN-CONTAINING PROTEIN"/>
    <property type="match status" value="1"/>
</dbReference>
<name>A0ABT8F329_9BACT</name>
<feature type="domain" description="PKD" evidence="8">
    <location>
        <begin position="1489"/>
        <end position="1567"/>
    </location>
</feature>
<feature type="domain" description="PKD" evidence="8">
    <location>
        <begin position="1176"/>
        <end position="1233"/>
    </location>
</feature>
<keyword evidence="2" id="KW-0812">Transmembrane</keyword>
<evidence type="ECO:0000313" key="9">
    <source>
        <dbReference type="EMBL" id="MDN4164764.1"/>
    </source>
</evidence>
<keyword evidence="5" id="KW-0472">Membrane</keyword>
<dbReference type="RefSeq" id="WP_320003291.1">
    <property type="nucleotide sequence ID" value="NZ_JAUHJS010000002.1"/>
</dbReference>
<feature type="chain" id="PRO_5045094402" evidence="7">
    <location>
        <begin position="26"/>
        <end position="1926"/>
    </location>
</feature>
<comment type="subcellular location">
    <subcellularLocation>
        <location evidence="1">Membrane</location>
        <topology evidence="1">Multi-pass membrane protein</topology>
    </subcellularLocation>
</comment>